<gene>
    <name evidence="7" type="ORF">NESG_00211</name>
</gene>
<sequence>MLNRIEEKLLSHHKPSKRELRTICSKAMDILLLEPNIVRMEPPVVVCGDIHGQYDDLLTIFKINGTPKKTKFIFMGDYVDRGFNSVETISLLLLYKVMYPQNIVLLRGNHESRELTETYGLYKEVCTKYTSQDVWKLLCETFTFLPLAALVGSRVFCVHAGVSPYALTFDKILRINRFMEIPTSGPMTDMLWSDPGIYPGHYPSERGAGYIIGPDVVQKFLVLNDVHIICRSHQLVNEGYKFAYSNRELVTVWSAPNYCNRMGNKATFLKIGKNLRVDDDSFVFFEQVQKPAKEIRKLPYFH</sequence>
<evidence type="ECO:0000313" key="8">
    <source>
        <dbReference type="Proteomes" id="UP000054524"/>
    </source>
</evidence>
<proteinExistence type="inferred from homology"/>
<feature type="domain" description="Serine/threonine specific protein phosphatases" evidence="6">
    <location>
        <begin position="106"/>
        <end position="111"/>
    </location>
</feature>
<dbReference type="GO" id="GO:0004722">
    <property type="term" value="F:protein serine/threonine phosphatase activity"/>
    <property type="evidence" value="ECO:0007669"/>
    <property type="project" value="UniProtKB-EC"/>
</dbReference>
<evidence type="ECO:0000256" key="4">
    <source>
        <dbReference type="ARBA" id="ARBA00048336"/>
    </source>
</evidence>
<keyword evidence="2 5" id="KW-0378">Hydrolase</keyword>
<reference evidence="7 8" key="1">
    <citation type="journal article" date="2014" name="Genome Announc.">
        <title>Genome Sequence of the Microsporidian Species Nematocida sp1 Strain ERTm6 (ATCC PRA-372).</title>
        <authorList>
            <person name="Bakowski M.A."/>
            <person name="Priest M."/>
            <person name="Young S."/>
            <person name="Cuomo C.A."/>
            <person name="Troemel E.R."/>
        </authorList>
    </citation>
    <scope>NUCLEOTIDE SEQUENCE [LARGE SCALE GENOMIC DNA]</scope>
    <source>
        <strain evidence="7 8">ERTm6</strain>
    </source>
</reference>
<dbReference type="RefSeq" id="XP_052905691.1">
    <property type="nucleotide sequence ID" value="XM_053047866.1"/>
</dbReference>
<dbReference type="PANTHER" id="PTHR45619">
    <property type="entry name" value="SERINE/THREONINE-PROTEIN PHOSPHATASE PP2A-RELATED"/>
    <property type="match status" value="1"/>
</dbReference>
<comment type="caution">
    <text evidence="7">The sequence shown here is derived from an EMBL/GenBank/DDBJ whole genome shotgun (WGS) entry which is preliminary data.</text>
</comment>
<dbReference type="SUPFAM" id="SSF56300">
    <property type="entry name" value="Metallo-dependent phosphatases"/>
    <property type="match status" value="1"/>
</dbReference>
<dbReference type="PROSITE" id="PS00125">
    <property type="entry name" value="SER_THR_PHOSPHATASE"/>
    <property type="match status" value="1"/>
</dbReference>
<dbReference type="HOGENOM" id="CLU_004962_8_1_1"/>
<dbReference type="OrthoDB" id="1930084at2759"/>
<dbReference type="SMART" id="SM00156">
    <property type="entry name" value="PP2Ac"/>
    <property type="match status" value="1"/>
</dbReference>
<protein>
    <recommendedName>
        <fullName evidence="5">Serine/threonine-protein phosphatase</fullName>
        <ecNumber evidence="5">3.1.3.16</ecNumber>
    </recommendedName>
</protein>
<dbReference type="InterPro" id="IPR006186">
    <property type="entry name" value="Ser/Thr-sp_prot-phosphatase"/>
</dbReference>
<dbReference type="InterPro" id="IPR047129">
    <property type="entry name" value="PPA2-like"/>
</dbReference>
<dbReference type="GeneID" id="77675184"/>
<dbReference type="GO" id="GO:0046872">
    <property type="term" value="F:metal ion binding"/>
    <property type="evidence" value="ECO:0007669"/>
    <property type="project" value="UniProtKB-KW"/>
</dbReference>
<dbReference type="AlphaFoldDB" id="A0A086J4R8"/>
<dbReference type="InterPro" id="IPR004843">
    <property type="entry name" value="Calcineurin-like_PHP"/>
</dbReference>
<keyword evidence="1" id="KW-0479">Metal-binding</keyword>
<organism evidence="7 8">
    <name type="scientific">Nematocida ausubeli (strain ATCC PRA-371 / ERTm2)</name>
    <name type="common">Nematode killer fungus</name>
    <dbReference type="NCBI Taxonomy" id="1913371"/>
    <lineage>
        <taxon>Eukaryota</taxon>
        <taxon>Fungi</taxon>
        <taxon>Fungi incertae sedis</taxon>
        <taxon>Microsporidia</taxon>
        <taxon>Nematocida</taxon>
    </lineage>
</organism>
<dbReference type="Gene3D" id="3.60.21.10">
    <property type="match status" value="1"/>
</dbReference>
<evidence type="ECO:0000256" key="2">
    <source>
        <dbReference type="ARBA" id="ARBA00022801"/>
    </source>
</evidence>
<dbReference type="Pfam" id="PF00149">
    <property type="entry name" value="Metallophos"/>
    <property type="match status" value="1"/>
</dbReference>
<keyword evidence="3" id="KW-0464">Manganese</keyword>
<comment type="catalytic activity">
    <reaction evidence="4 5">
        <text>O-phospho-L-threonyl-[protein] + H2O = L-threonyl-[protein] + phosphate</text>
        <dbReference type="Rhea" id="RHEA:47004"/>
        <dbReference type="Rhea" id="RHEA-COMP:11060"/>
        <dbReference type="Rhea" id="RHEA-COMP:11605"/>
        <dbReference type="ChEBI" id="CHEBI:15377"/>
        <dbReference type="ChEBI" id="CHEBI:30013"/>
        <dbReference type="ChEBI" id="CHEBI:43474"/>
        <dbReference type="ChEBI" id="CHEBI:61977"/>
        <dbReference type="EC" id="3.1.3.16"/>
    </reaction>
</comment>
<evidence type="ECO:0000259" key="6">
    <source>
        <dbReference type="PROSITE" id="PS00125"/>
    </source>
</evidence>
<accession>A0A086J4R8</accession>
<dbReference type="Proteomes" id="UP000054524">
    <property type="component" value="Unassembled WGS sequence"/>
</dbReference>
<dbReference type="EMBL" id="AKIJ01000001">
    <property type="protein sequence ID" value="KFG27136.1"/>
    <property type="molecule type" value="Genomic_DNA"/>
</dbReference>
<keyword evidence="8" id="KW-1185">Reference proteome</keyword>
<evidence type="ECO:0000256" key="1">
    <source>
        <dbReference type="ARBA" id="ARBA00022723"/>
    </source>
</evidence>
<evidence type="ECO:0000313" key="7">
    <source>
        <dbReference type="EMBL" id="KFG27136.1"/>
    </source>
</evidence>
<comment type="similarity">
    <text evidence="5">Belongs to the PPP phosphatase family.</text>
</comment>
<dbReference type="InterPro" id="IPR029052">
    <property type="entry name" value="Metallo-depent_PP-like"/>
</dbReference>
<evidence type="ECO:0000256" key="5">
    <source>
        <dbReference type="RuleBase" id="RU004273"/>
    </source>
</evidence>
<dbReference type="PRINTS" id="PR00114">
    <property type="entry name" value="STPHPHTASE"/>
</dbReference>
<name>A0A086J4R8_NEMA1</name>
<evidence type="ECO:0000256" key="3">
    <source>
        <dbReference type="ARBA" id="ARBA00023211"/>
    </source>
</evidence>
<dbReference type="EC" id="3.1.3.16" evidence="5"/>